<gene>
    <name evidence="2" type="ORF">F4W09_04770</name>
</gene>
<dbReference type="RefSeq" id="WP_151504181.1">
    <property type="nucleotide sequence ID" value="NZ_JBODRR010000006.1"/>
</dbReference>
<dbReference type="InterPro" id="IPR000073">
    <property type="entry name" value="AB_hydrolase_1"/>
</dbReference>
<dbReference type="EMBL" id="VXLD01000002">
    <property type="protein sequence ID" value="KAB1858053.1"/>
    <property type="molecule type" value="Genomic_DNA"/>
</dbReference>
<proteinExistence type="predicted"/>
<dbReference type="GO" id="GO:0016787">
    <property type="term" value="F:hydrolase activity"/>
    <property type="evidence" value="ECO:0007669"/>
    <property type="project" value="UniProtKB-KW"/>
</dbReference>
<organism evidence="2 3">
    <name type="scientific">Acinetobacter tandoii</name>
    <dbReference type="NCBI Taxonomy" id="202954"/>
    <lineage>
        <taxon>Bacteria</taxon>
        <taxon>Pseudomonadati</taxon>
        <taxon>Pseudomonadota</taxon>
        <taxon>Gammaproteobacteria</taxon>
        <taxon>Moraxellales</taxon>
        <taxon>Moraxellaceae</taxon>
        <taxon>Acinetobacter</taxon>
    </lineage>
</organism>
<name>A0A5N4WQQ2_9GAMM</name>
<dbReference type="InterPro" id="IPR050228">
    <property type="entry name" value="Carboxylesterase_BioH"/>
</dbReference>
<comment type="caution">
    <text evidence="2">The sequence shown here is derived from an EMBL/GenBank/DDBJ whole genome shotgun (WGS) entry which is preliminary data.</text>
</comment>
<dbReference type="Gene3D" id="3.40.50.1820">
    <property type="entry name" value="alpha/beta hydrolase"/>
    <property type="match status" value="1"/>
</dbReference>
<accession>A0A5N4WQQ2</accession>
<dbReference type="AlphaFoldDB" id="A0A5N4WQQ2"/>
<dbReference type="SUPFAM" id="SSF53474">
    <property type="entry name" value="alpha/beta-Hydrolases"/>
    <property type="match status" value="1"/>
</dbReference>
<dbReference type="Pfam" id="PF12697">
    <property type="entry name" value="Abhydrolase_6"/>
    <property type="match status" value="1"/>
</dbReference>
<keyword evidence="2" id="KW-0378">Hydrolase</keyword>
<reference evidence="2 3" key="1">
    <citation type="submission" date="2019-09" db="EMBL/GenBank/DDBJ databases">
        <title>Draft genome sequence of Acinetobacter tandoii W4-4-4 isolated from environmental water sample.</title>
        <authorList>
            <person name="Wee S.K."/>
            <person name="Yan B."/>
            <person name="Mustaffa S.B."/>
            <person name="Yap E.P.H."/>
        </authorList>
    </citation>
    <scope>NUCLEOTIDE SEQUENCE [LARGE SCALE GENOMIC DNA]</scope>
    <source>
        <strain evidence="2 3">W4-4-4</strain>
    </source>
</reference>
<sequence>MPNLIFLPGASGSTTFWHPLINRLSHTESEQVIAYPSFGDEPSHQNVYDFTSLSNYVLQQIQSESVLIAQSMGGIFAVQAAIARPDLVKGLVLLATSGGIDLTPFQVQDWRTAYQQQYLHYPDWFVDIQIDLSQQLEKIRIPVLLLWGDQDPISPIAVGQTLQQKFPQAELHIIHGGDHAFAEHHSEAVAAHIQHYLTHFNFQV</sequence>
<dbReference type="PANTHER" id="PTHR43194">
    <property type="entry name" value="HYDROLASE ALPHA/BETA FOLD FAMILY"/>
    <property type="match status" value="1"/>
</dbReference>
<feature type="domain" description="AB hydrolase-1" evidence="1">
    <location>
        <begin position="4"/>
        <end position="191"/>
    </location>
</feature>
<evidence type="ECO:0000259" key="1">
    <source>
        <dbReference type="Pfam" id="PF12697"/>
    </source>
</evidence>
<dbReference type="InterPro" id="IPR029058">
    <property type="entry name" value="AB_hydrolase_fold"/>
</dbReference>
<dbReference type="PANTHER" id="PTHR43194:SF5">
    <property type="entry name" value="PIMELOYL-[ACYL-CARRIER PROTEIN] METHYL ESTER ESTERASE"/>
    <property type="match status" value="1"/>
</dbReference>
<protein>
    <submittedName>
        <fullName evidence="2">Alpha/beta fold hydrolase</fullName>
    </submittedName>
</protein>
<dbReference type="Proteomes" id="UP000325788">
    <property type="component" value="Unassembled WGS sequence"/>
</dbReference>
<evidence type="ECO:0000313" key="3">
    <source>
        <dbReference type="Proteomes" id="UP000325788"/>
    </source>
</evidence>
<evidence type="ECO:0000313" key="2">
    <source>
        <dbReference type="EMBL" id="KAB1858053.1"/>
    </source>
</evidence>